<dbReference type="Proteomes" id="UP000735302">
    <property type="component" value="Unassembled WGS sequence"/>
</dbReference>
<name>A0AAV4D726_9GAST</name>
<keyword evidence="3" id="KW-1185">Reference proteome</keyword>
<comment type="caution">
    <text evidence="2">The sequence shown here is derived from an EMBL/GenBank/DDBJ whole genome shotgun (WGS) entry which is preliminary data.</text>
</comment>
<evidence type="ECO:0000313" key="2">
    <source>
        <dbReference type="EMBL" id="GFO39795.1"/>
    </source>
</evidence>
<reference evidence="2 3" key="1">
    <citation type="journal article" date="2021" name="Elife">
        <title>Chloroplast acquisition without the gene transfer in kleptoplastic sea slugs, Plakobranchus ocellatus.</title>
        <authorList>
            <person name="Maeda T."/>
            <person name="Takahashi S."/>
            <person name="Yoshida T."/>
            <person name="Shimamura S."/>
            <person name="Takaki Y."/>
            <person name="Nagai Y."/>
            <person name="Toyoda A."/>
            <person name="Suzuki Y."/>
            <person name="Arimoto A."/>
            <person name="Ishii H."/>
            <person name="Satoh N."/>
            <person name="Nishiyama T."/>
            <person name="Hasebe M."/>
            <person name="Maruyama T."/>
            <person name="Minagawa J."/>
            <person name="Obokata J."/>
            <person name="Shigenobu S."/>
        </authorList>
    </citation>
    <scope>NUCLEOTIDE SEQUENCE [LARGE SCALE GENOMIC DNA]</scope>
</reference>
<feature type="region of interest" description="Disordered" evidence="1">
    <location>
        <begin position="63"/>
        <end position="91"/>
    </location>
</feature>
<dbReference type="AlphaFoldDB" id="A0AAV4D726"/>
<protein>
    <submittedName>
        <fullName evidence="2">Uncharacterized protein</fullName>
    </submittedName>
</protein>
<sequence>MATCNDDGGDGVPGLISGVARLDLFDLTAWPGSDRNIKGNNSASTGDQVCRCWDKTKCDKRKNSWRRFGDDPQKDNPHNGGSPGIPGLRQPLKAAFTGCSSVTGSFTSSSPCPNVQRSLTLPPDTGIKLGG</sequence>
<accession>A0AAV4D726</accession>
<evidence type="ECO:0000256" key="1">
    <source>
        <dbReference type="SAM" id="MobiDB-lite"/>
    </source>
</evidence>
<proteinExistence type="predicted"/>
<dbReference type="EMBL" id="BLXT01007525">
    <property type="protein sequence ID" value="GFO39795.1"/>
    <property type="molecule type" value="Genomic_DNA"/>
</dbReference>
<evidence type="ECO:0000313" key="3">
    <source>
        <dbReference type="Proteomes" id="UP000735302"/>
    </source>
</evidence>
<organism evidence="2 3">
    <name type="scientific">Plakobranchus ocellatus</name>
    <dbReference type="NCBI Taxonomy" id="259542"/>
    <lineage>
        <taxon>Eukaryota</taxon>
        <taxon>Metazoa</taxon>
        <taxon>Spiralia</taxon>
        <taxon>Lophotrochozoa</taxon>
        <taxon>Mollusca</taxon>
        <taxon>Gastropoda</taxon>
        <taxon>Heterobranchia</taxon>
        <taxon>Euthyneura</taxon>
        <taxon>Panpulmonata</taxon>
        <taxon>Sacoglossa</taxon>
        <taxon>Placobranchoidea</taxon>
        <taxon>Plakobranchidae</taxon>
        <taxon>Plakobranchus</taxon>
    </lineage>
</organism>
<feature type="compositionally biased region" description="Basic and acidic residues" evidence="1">
    <location>
        <begin position="67"/>
        <end position="77"/>
    </location>
</feature>
<feature type="region of interest" description="Disordered" evidence="1">
    <location>
        <begin position="103"/>
        <end position="131"/>
    </location>
</feature>
<gene>
    <name evidence="2" type="ORF">PoB_006630000</name>
</gene>